<dbReference type="FunFam" id="3.40.47.10:FF:000009">
    <property type="entry name" value="3-oxoacyl-[acyl-carrier-protein] synthase 2"/>
    <property type="match status" value="1"/>
</dbReference>
<dbReference type="InterPro" id="IPR017568">
    <property type="entry name" value="3-oxoacyl-ACP_synth-2"/>
</dbReference>
<dbReference type="PANTHER" id="PTHR11712">
    <property type="entry name" value="POLYKETIDE SYNTHASE-RELATED"/>
    <property type="match status" value="1"/>
</dbReference>
<dbReference type="InterPro" id="IPR014030">
    <property type="entry name" value="Ketoacyl_synth_N"/>
</dbReference>
<dbReference type="SMART" id="SM00825">
    <property type="entry name" value="PKS_KS"/>
    <property type="match status" value="1"/>
</dbReference>
<dbReference type="NCBIfam" id="TIGR03150">
    <property type="entry name" value="fabF"/>
    <property type="match status" value="1"/>
</dbReference>
<dbReference type="InterPro" id="IPR020841">
    <property type="entry name" value="PKS_Beta-ketoAc_synthase_dom"/>
</dbReference>
<comment type="similarity">
    <text evidence="2 11 13">Belongs to the thiolase-like superfamily. Beta-ketoacyl-ACP synthases family.</text>
</comment>
<evidence type="ECO:0000256" key="11">
    <source>
        <dbReference type="PIRNR" id="PIRNR000447"/>
    </source>
</evidence>
<dbReference type="EMBL" id="PQSP01000005">
    <property type="protein sequence ID" value="RUS66350.1"/>
    <property type="molecule type" value="Genomic_DNA"/>
</dbReference>
<dbReference type="GO" id="GO:0006633">
    <property type="term" value="P:fatty acid biosynthetic process"/>
    <property type="evidence" value="ECO:0007669"/>
    <property type="project" value="UniProtKB-UniRule"/>
</dbReference>
<dbReference type="UniPathway" id="UPA00094"/>
<evidence type="ECO:0000256" key="6">
    <source>
        <dbReference type="ARBA" id="ARBA00022679"/>
    </source>
</evidence>
<dbReference type="GO" id="GO:0004315">
    <property type="term" value="F:3-oxoacyl-[acyl-carrier-protein] synthase activity"/>
    <property type="evidence" value="ECO:0007669"/>
    <property type="project" value="UniProtKB-UniRule"/>
</dbReference>
<feature type="domain" description="Ketosynthase family 3 (KS3)" evidence="14">
    <location>
        <begin position="9"/>
        <end position="419"/>
    </location>
</feature>
<dbReference type="Pfam" id="PF00109">
    <property type="entry name" value="ketoacyl-synt"/>
    <property type="match status" value="1"/>
</dbReference>
<feature type="active site" description="For beta-ketoacyl synthase activity" evidence="12">
    <location>
        <position position="174"/>
    </location>
</feature>
<dbReference type="AlphaFoldDB" id="A0A433SC98"/>
<dbReference type="Pfam" id="PF02801">
    <property type="entry name" value="Ketoacyl-synt_C"/>
    <property type="match status" value="1"/>
</dbReference>
<comment type="function">
    <text evidence="11">Involved in the type II fatty acid elongation cycle. Catalyzes the elongation of a wide range of acyl-ACP by the addition of two carbons from malonyl-ACP to an acyl acceptor. Can efficiently catalyze the conversion of palmitoleoyl-ACP (cis-hexadec-9-enoyl-ACP) to cis-vaccenoyl-ACP (cis-octadec-11-enoyl-ACP), an essential step in the thermal regulation of fatty acid composition.</text>
</comment>
<dbReference type="SUPFAM" id="SSF53901">
    <property type="entry name" value="Thiolase-like"/>
    <property type="match status" value="2"/>
</dbReference>
<keyword evidence="8" id="KW-0443">Lipid metabolism</keyword>
<comment type="catalytic activity">
    <reaction evidence="11">
        <text>a fatty acyl-[ACP] + malonyl-[ACP] + H(+) = a 3-oxoacyl-[ACP] + holo-[ACP] + CO2</text>
        <dbReference type="Rhea" id="RHEA:22836"/>
        <dbReference type="Rhea" id="RHEA-COMP:9623"/>
        <dbReference type="Rhea" id="RHEA-COMP:9685"/>
        <dbReference type="Rhea" id="RHEA-COMP:9916"/>
        <dbReference type="Rhea" id="RHEA-COMP:14125"/>
        <dbReference type="ChEBI" id="CHEBI:15378"/>
        <dbReference type="ChEBI" id="CHEBI:16526"/>
        <dbReference type="ChEBI" id="CHEBI:64479"/>
        <dbReference type="ChEBI" id="CHEBI:78449"/>
        <dbReference type="ChEBI" id="CHEBI:78776"/>
        <dbReference type="ChEBI" id="CHEBI:138651"/>
    </reaction>
</comment>
<keyword evidence="5 11" id="KW-0444">Lipid biosynthesis</keyword>
<keyword evidence="10 11" id="KW-0012">Acyltransferase</keyword>
<evidence type="ECO:0000256" key="10">
    <source>
        <dbReference type="ARBA" id="ARBA00023315"/>
    </source>
</evidence>
<dbReference type="Proteomes" id="UP000286947">
    <property type="component" value="Unassembled WGS sequence"/>
</dbReference>
<evidence type="ECO:0000256" key="4">
    <source>
        <dbReference type="ARBA" id="ARBA00014657"/>
    </source>
</evidence>
<keyword evidence="6 11" id="KW-0808">Transferase</keyword>
<evidence type="ECO:0000256" key="9">
    <source>
        <dbReference type="ARBA" id="ARBA00023160"/>
    </source>
</evidence>
<gene>
    <name evidence="15" type="primary">fabF</name>
    <name evidence="15" type="ORF">CUZ56_02076</name>
</gene>
<evidence type="ECO:0000256" key="12">
    <source>
        <dbReference type="PIRSR" id="PIRSR000447-1"/>
    </source>
</evidence>
<proteinExistence type="inferred from homology"/>
<reference evidence="15 16" key="1">
    <citation type="submission" date="2018-01" db="EMBL/GenBank/DDBJ databases">
        <title>Saezia sanguinis gen. nov., sp. nov., in the order Burkholderiales isolated from human blood.</title>
        <authorList>
            <person name="Medina-Pascual M.J."/>
            <person name="Valdezate S."/>
            <person name="Monzon S."/>
            <person name="Cuesta I."/>
            <person name="Carrasco G."/>
            <person name="Villalon P."/>
            <person name="Saez-Nieto J.A."/>
        </authorList>
    </citation>
    <scope>NUCLEOTIDE SEQUENCE [LARGE SCALE GENOMIC DNA]</scope>
    <source>
        <strain evidence="15 16">CNM695-12</strain>
    </source>
</reference>
<comment type="caution">
    <text evidence="15">The sequence shown here is derived from an EMBL/GenBank/DDBJ whole genome shotgun (WGS) entry which is preliminary data.</text>
</comment>
<keyword evidence="7" id="KW-0276">Fatty acid metabolism</keyword>
<dbReference type="InterPro" id="IPR018201">
    <property type="entry name" value="Ketoacyl_synth_AS"/>
</dbReference>
<sequence length="421" mass="44318">MDMSRRPDRRRVVVTGLGAVTPIGNTVSTAWDNLVAGVSGIDNITRFDASDMACRFAGEVKGFNVEEYIPVKEARHMDIFIHYGMAASIQAVQDAGLPVGDALSEEQASRIGCMISSGIGGLPVIEYAHEEYRTRGARRISPFFVPSCLINMISGHLSIRYGFKGPNLSVVTACTTGLHSIGLAARLIQTGDADVMVAGGAESCVSPLGVGGFAAARALSTRNDDPKTASRPWDKDRDGFVLGEGAGVMVLEDYEHAKKRGARIYAEVAGFGMSGDAYHVTAPNIDGPKNSMLAALRDAGVNADEVDYLNAHGTSTPLGDLNESNAIKAALGDAAKKVVVSSSKSMTGHLLGGAGGLESVFTILALHHGIVPPTINIFNQDPECDLDYCANTARQMPVKVALKNNFGFGGTNGSVVFARLT</sequence>
<dbReference type="PANTHER" id="PTHR11712:SF336">
    <property type="entry name" value="3-OXOACYL-[ACYL-CARRIER-PROTEIN] SYNTHASE, MITOCHONDRIAL"/>
    <property type="match status" value="1"/>
</dbReference>
<keyword evidence="9 11" id="KW-0275">Fatty acid biosynthesis</keyword>
<dbReference type="CDD" id="cd00834">
    <property type="entry name" value="KAS_I_II"/>
    <property type="match status" value="1"/>
</dbReference>
<evidence type="ECO:0000259" key="14">
    <source>
        <dbReference type="PROSITE" id="PS52004"/>
    </source>
</evidence>
<evidence type="ECO:0000256" key="8">
    <source>
        <dbReference type="ARBA" id="ARBA00023098"/>
    </source>
</evidence>
<organism evidence="15 16">
    <name type="scientific">Saezia sanguinis</name>
    <dbReference type="NCBI Taxonomy" id="1965230"/>
    <lineage>
        <taxon>Bacteria</taxon>
        <taxon>Pseudomonadati</taxon>
        <taxon>Pseudomonadota</taxon>
        <taxon>Betaproteobacteria</taxon>
        <taxon>Burkholderiales</taxon>
        <taxon>Saeziaceae</taxon>
        <taxon>Saezia</taxon>
    </lineage>
</organism>
<dbReference type="PROSITE" id="PS00606">
    <property type="entry name" value="KS3_1"/>
    <property type="match status" value="1"/>
</dbReference>
<dbReference type="InterPro" id="IPR014031">
    <property type="entry name" value="Ketoacyl_synth_C"/>
</dbReference>
<evidence type="ECO:0000256" key="3">
    <source>
        <dbReference type="ARBA" id="ARBA00012356"/>
    </source>
</evidence>
<dbReference type="PIRSF" id="PIRSF000447">
    <property type="entry name" value="KAS_II"/>
    <property type="match status" value="1"/>
</dbReference>
<dbReference type="InterPro" id="IPR000794">
    <property type="entry name" value="Beta-ketoacyl_synthase"/>
</dbReference>
<dbReference type="NCBIfam" id="NF005589">
    <property type="entry name" value="PRK07314.1"/>
    <property type="match status" value="1"/>
</dbReference>
<dbReference type="InterPro" id="IPR016039">
    <property type="entry name" value="Thiolase-like"/>
</dbReference>
<evidence type="ECO:0000256" key="5">
    <source>
        <dbReference type="ARBA" id="ARBA00022516"/>
    </source>
</evidence>
<dbReference type="NCBIfam" id="NF004970">
    <property type="entry name" value="PRK06333.1"/>
    <property type="match status" value="1"/>
</dbReference>
<evidence type="ECO:0000256" key="1">
    <source>
        <dbReference type="ARBA" id="ARBA00005194"/>
    </source>
</evidence>
<dbReference type="PROSITE" id="PS52004">
    <property type="entry name" value="KS3_2"/>
    <property type="match status" value="1"/>
</dbReference>
<dbReference type="EC" id="2.3.1.179" evidence="3 11"/>
<protein>
    <recommendedName>
        <fullName evidence="4 11">3-oxoacyl-[acyl-carrier-protein] synthase 2</fullName>
        <ecNumber evidence="3 11">2.3.1.179</ecNumber>
    </recommendedName>
</protein>
<evidence type="ECO:0000313" key="16">
    <source>
        <dbReference type="Proteomes" id="UP000286947"/>
    </source>
</evidence>
<evidence type="ECO:0000313" key="15">
    <source>
        <dbReference type="EMBL" id="RUS66350.1"/>
    </source>
</evidence>
<dbReference type="GO" id="GO:0005829">
    <property type="term" value="C:cytosol"/>
    <property type="evidence" value="ECO:0007669"/>
    <property type="project" value="TreeGrafter"/>
</dbReference>
<keyword evidence="16" id="KW-1185">Reference proteome</keyword>
<evidence type="ECO:0000256" key="2">
    <source>
        <dbReference type="ARBA" id="ARBA00008467"/>
    </source>
</evidence>
<accession>A0A433SC98</accession>
<comment type="pathway">
    <text evidence="1 11">Lipid metabolism; fatty acid biosynthesis.</text>
</comment>
<evidence type="ECO:0000256" key="13">
    <source>
        <dbReference type="RuleBase" id="RU003694"/>
    </source>
</evidence>
<name>A0A433SC98_9BURK</name>
<comment type="catalytic activity">
    <reaction evidence="11">
        <text>(9Z)-hexadecenoyl-[ACP] + malonyl-[ACP] + H(+) = 3-oxo-(11Z)-octadecenoyl-[ACP] + holo-[ACP] + CO2</text>
        <dbReference type="Rhea" id="RHEA:55040"/>
        <dbReference type="Rhea" id="RHEA-COMP:9623"/>
        <dbReference type="Rhea" id="RHEA-COMP:9685"/>
        <dbReference type="Rhea" id="RHEA-COMP:10800"/>
        <dbReference type="Rhea" id="RHEA-COMP:14074"/>
        <dbReference type="ChEBI" id="CHEBI:15378"/>
        <dbReference type="ChEBI" id="CHEBI:16526"/>
        <dbReference type="ChEBI" id="CHEBI:64479"/>
        <dbReference type="ChEBI" id="CHEBI:78449"/>
        <dbReference type="ChEBI" id="CHEBI:83989"/>
        <dbReference type="ChEBI" id="CHEBI:138538"/>
        <dbReference type="EC" id="2.3.1.179"/>
    </reaction>
</comment>
<evidence type="ECO:0000256" key="7">
    <source>
        <dbReference type="ARBA" id="ARBA00022832"/>
    </source>
</evidence>
<dbReference type="Gene3D" id="3.40.47.10">
    <property type="match status" value="1"/>
</dbReference>